<evidence type="ECO:0000313" key="2">
    <source>
        <dbReference type="Proteomes" id="UP000028705"/>
    </source>
</evidence>
<gene>
    <name evidence="1" type="ORF">IW15_09330</name>
</gene>
<keyword evidence="2" id="KW-1185">Reference proteome</keyword>
<comment type="caution">
    <text evidence="1">The sequence shown here is derived from an EMBL/GenBank/DDBJ whole genome shotgun (WGS) entry which is preliminary data.</text>
</comment>
<dbReference type="Proteomes" id="UP000028705">
    <property type="component" value="Unassembled WGS sequence"/>
</dbReference>
<organism evidence="1 2">
    <name type="scientific">Chryseobacterium soli</name>
    <dbReference type="NCBI Taxonomy" id="445961"/>
    <lineage>
        <taxon>Bacteria</taxon>
        <taxon>Pseudomonadati</taxon>
        <taxon>Bacteroidota</taxon>
        <taxon>Flavobacteriia</taxon>
        <taxon>Flavobacteriales</taxon>
        <taxon>Weeksellaceae</taxon>
        <taxon>Chryseobacterium group</taxon>
        <taxon>Chryseobacterium</taxon>
    </lineage>
</organism>
<dbReference type="EMBL" id="JPRH01000003">
    <property type="protein sequence ID" value="KFF12967.1"/>
    <property type="molecule type" value="Genomic_DNA"/>
</dbReference>
<dbReference type="eggNOG" id="ENOG50300AR">
    <property type="taxonomic scope" value="Bacteria"/>
</dbReference>
<evidence type="ECO:0000313" key="1">
    <source>
        <dbReference type="EMBL" id="KFF12967.1"/>
    </source>
</evidence>
<accession>A0A086A8F3</accession>
<proteinExistence type="predicted"/>
<dbReference type="AlphaFoldDB" id="A0A086A8F3"/>
<sequence>MYRNQWMIPAQKNLTVKNSSKENLNVVLYNPSTTDALQYLSLNNEIKEIPKNDSVVTKINFKNKLQVVNNSNHETIFKLKILNNSGRIKAAVSNPTVQK</sequence>
<reference evidence="1 2" key="1">
    <citation type="submission" date="2014-07" db="EMBL/GenBank/DDBJ databases">
        <title>Genome of Chryseobacterium soli DSM 19298.</title>
        <authorList>
            <person name="Stropko S.J."/>
            <person name="Pipes S.E."/>
            <person name="Newman J."/>
        </authorList>
    </citation>
    <scope>NUCLEOTIDE SEQUENCE [LARGE SCALE GENOMIC DNA]</scope>
    <source>
        <strain evidence="1 2">DSM 19298</strain>
    </source>
</reference>
<name>A0A086A8F3_9FLAO</name>
<protein>
    <submittedName>
        <fullName evidence="1">Uncharacterized protein</fullName>
    </submittedName>
</protein>